<gene>
    <name evidence="6" type="ORF">LITE_LOCUS32705</name>
</gene>
<proteinExistence type="inferred from homology"/>
<keyword evidence="3" id="KW-0745">Spermidine biosynthesis</keyword>
<dbReference type="Proteomes" id="UP001154282">
    <property type="component" value="Unassembled WGS sequence"/>
</dbReference>
<name>A0AAV0NCZ0_9ROSI</name>
<evidence type="ECO:0000256" key="4">
    <source>
        <dbReference type="ARBA" id="ARBA00023115"/>
    </source>
</evidence>
<evidence type="ECO:0000313" key="7">
    <source>
        <dbReference type="Proteomes" id="UP001154282"/>
    </source>
</evidence>
<comment type="similarity">
    <text evidence="2">Belongs to the eukaryotic AdoMetDC family.</text>
</comment>
<keyword evidence="7" id="KW-1185">Reference proteome</keyword>
<keyword evidence="4" id="KW-0620">Polyamine biosynthesis</keyword>
<evidence type="ECO:0000256" key="5">
    <source>
        <dbReference type="SAM" id="MobiDB-lite"/>
    </source>
</evidence>
<dbReference type="GO" id="GO:0006597">
    <property type="term" value="P:spermine biosynthetic process"/>
    <property type="evidence" value="ECO:0007669"/>
    <property type="project" value="TreeGrafter"/>
</dbReference>
<dbReference type="Pfam" id="PF01536">
    <property type="entry name" value="SAM_decarbox"/>
    <property type="match status" value="1"/>
</dbReference>
<dbReference type="InterPro" id="IPR016067">
    <property type="entry name" value="S-AdoMet_deCO2ase_core"/>
</dbReference>
<dbReference type="GO" id="GO:0005829">
    <property type="term" value="C:cytosol"/>
    <property type="evidence" value="ECO:0007669"/>
    <property type="project" value="TreeGrafter"/>
</dbReference>
<organism evidence="6 7">
    <name type="scientific">Linum tenue</name>
    <dbReference type="NCBI Taxonomy" id="586396"/>
    <lineage>
        <taxon>Eukaryota</taxon>
        <taxon>Viridiplantae</taxon>
        <taxon>Streptophyta</taxon>
        <taxon>Embryophyta</taxon>
        <taxon>Tracheophyta</taxon>
        <taxon>Spermatophyta</taxon>
        <taxon>Magnoliopsida</taxon>
        <taxon>eudicotyledons</taxon>
        <taxon>Gunneridae</taxon>
        <taxon>Pentapetalae</taxon>
        <taxon>rosids</taxon>
        <taxon>fabids</taxon>
        <taxon>Malpighiales</taxon>
        <taxon>Linaceae</taxon>
        <taxon>Linum</taxon>
    </lineage>
</organism>
<dbReference type="AlphaFoldDB" id="A0AAV0NCZ0"/>
<evidence type="ECO:0000256" key="3">
    <source>
        <dbReference type="ARBA" id="ARBA00023066"/>
    </source>
</evidence>
<evidence type="ECO:0000313" key="6">
    <source>
        <dbReference type="EMBL" id="CAI0456308.1"/>
    </source>
</evidence>
<comment type="pathway">
    <text evidence="1">Amine and polyamine biosynthesis; S-adenosylmethioninamine biosynthesis; S-adenosylmethioninamine from S-adenosyl-L-methionine: step 1/1.</text>
</comment>
<dbReference type="Gene3D" id="3.60.90.10">
    <property type="entry name" value="S-adenosylmethionine decarboxylase"/>
    <property type="match status" value="1"/>
</dbReference>
<dbReference type="GO" id="GO:0004014">
    <property type="term" value="F:adenosylmethionine decarboxylase activity"/>
    <property type="evidence" value="ECO:0007669"/>
    <property type="project" value="InterPro"/>
</dbReference>
<reference evidence="6" key="1">
    <citation type="submission" date="2022-08" db="EMBL/GenBank/DDBJ databases">
        <authorList>
            <person name="Gutierrez-Valencia J."/>
        </authorList>
    </citation>
    <scope>NUCLEOTIDE SEQUENCE</scope>
</reference>
<dbReference type="GO" id="GO:0008295">
    <property type="term" value="P:spermidine biosynthetic process"/>
    <property type="evidence" value="ECO:0007669"/>
    <property type="project" value="UniProtKB-KW"/>
</dbReference>
<evidence type="ECO:0000256" key="1">
    <source>
        <dbReference type="ARBA" id="ARBA00004911"/>
    </source>
</evidence>
<comment type="caution">
    <text evidence="6">The sequence shown here is derived from an EMBL/GenBank/DDBJ whole genome shotgun (WGS) entry which is preliminary data.</text>
</comment>
<dbReference type="SUPFAM" id="SSF56276">
    <property type="entry name" value="S-adenosylmethionine decarboxylase"/>
    <property type="match status" value="1"/>
</dbReference>
<dbReference type="PANTHER" id="PTHR11570">
    <property type="entry name" value="S-ADENOSYLMETHIONINE DECARBOXYLASE"/>
    <property type="match status" value="1"/>
</dbReference>
<dbReference type="InterPro" id="IPR048283">
    <property type="entry name" value="AdoMetDC-like"/>
</dbReference>
<evidence type="ECO:0000256" key="2">
    <source>
        <dbReference type="ARBA" id="ARBA00008466"/>
    </source>
</evidence>
<dbReference type="EMBL" id="CAMGYJ010000008">
    <property type="protein sequence ID" value="CAI0456308.1"/>
    <property type="molecule type" value="Genomic_DNA"/>
</dbReference>
<sequence length="158" mass="18139">MRDHEAPRRRRTDSGSDRLARRPRCALHPRRLIFPSVQPAPHRSFSEEVAALNEFFNFSEDGFSYAIYEAMRFVAGKTTLDALVVRVPNCFEPRDFSAAVTCRSAGAQLWAMDLVDISPRPPPRPPASIYASIIQFQLEPSRRRRNRRCYAFLFAGCY</sequence>
<protein>
    <submittedName>
        <fullName evidence="6">Uncharacterized protein</fullName>
    </submittedName>
</protein>
<feature type="region of interest" description="Disordered" evidence="5">
    <location>
        <begin position="1"/>
        <end position="20"/>
    </location>
</feature>
<accession>A0AAV0NCZ0</accession>
<dbReference type="PANTHER" id="PTHR11570:SF0">
    <property type="entry name" value="S-ADENOSYLMETHIONINE DECARBOXYLASE PROENZYME"/>
    <property type="match status" value="1"/>
</dbReference>